<keyword evidence="12" id="KW-1185">Reference proteome</keyword>
<dbReference type="InterPro" id="IPR008454">
    <property type="entry name" value="Collagen-bd_Cna-like_B-typ_dom"/>
</dbReference>
<sequence>MKRVRDFIGYLLSLVMIVGLMLPLASMDVNAATPREVTARVTKFTIQNIAGTDKNSVYKGDTFFLAMEWDASANGANMRAGDYFDIKLPDQVFYPNGAAALDFDIYDLNGNTVVGRAHITPGANNRGGKVRITFNNWVNGREDVKGKISITAKLELSQITIDSNNTLVVTVGSQVYPVTIRVDGPGILPPEVLGKWGSAAASANEANWVVRINHKKDTLTNLVISDKLTDGRGDETYIPGSFVLTETTIDARGYEHGTPTVVNLTGKLNLAADGRSFSIRMGNVAQKQYILTYRSTYHPGTLLKNLAQLVSSEQSTQIVSNYKVMDSSGDASGIYSKTTVKVEKKWVGKAKDSVTVKLYADGADTGKSVVLNAANQWKGEFTNVRKYNDDGDRIEYTVKEADVSGYTAKVTGTQEDGFTVTNTEIPPSTPGPKTPKSRLTPKTGDSNGIGMYGLILLSAITVTGGLLMRRKSL</sequence>
<evidence type="ECO:0000256" key="3">
    <source>
        <dbReference type="ARBA" id="ARBA00022525"/>
    </source>
</evidence>
<dbReference type="Pfam" id="PF17961">
    <property type="entry name" value="Big_8"/>
    <property type="match status" value="1"/>
</dbReference>
<dbReference type="EMBL" id="CP027228">
    <property type="protein sequence ID" value="AVM48871.1"/>
    <property type="molecule type" value="Genomic_DNA"/>
</dbReference>
<feature type="domain" description="Collagen binding" evidence="8">
    <location>
        <begin position="191"/>
        <end position="300"/>
    </location>
</feature>
<accession>A0A2S0L6F8</accession>
<evidence type="ECO:0000256" key="6">
    <source>
        <dbReference type="SAM" id="MobiDB-lite"/>
    </source>
</evidence>
<keyword evidence="7" id="KW-0812">Transmembrane</keyword>
<dbReference type="InterPro" id="IPR008456">
    <property type="entry name" value="Collagen-bd_dom"/>
</dbReference>
<reference evidence="12" key="1">
    <citation type="submission" date="2018-02" db="EMBL/GenBank/DDBJ databases">
        <authorList>
            <person name="Holder M.E."/>
            <person name="Ajami N.J."/>
            <person name="Petrosino J.F."/>
        </authorList>
    </citation>
    <scope>NUCLEOTIDE SEQUENCE [LARGE SCALE GENOMIC DNA]</scope>
    <source>
        <strain evidence="12">CCUG 47132</strain>
    </source>
</reference>
<keyword evidence="7" id="KW-1133">Transmembrane helix</keyword>
<dbReference type="Gene3D" id="2.60.40.740">
    <property type="match status" value="1"/>
</dbReference>
<dbReference type="InterPro" id="IPR011252">
    <property type="entry name" value="Fibrogen-bd_dom1"/>
</dbReference>
<name>A0A2S0L6F8_9FIRM</name>
<dbReference type="SUPFAM" id="SSF49401">
    <property type="entry name" value="Bacterial adhesins"/>
    <property type="match status" value="2"/>
</dbReference>
<evidence type="ECO:0000313" key="11">
    <source>
        <dbReference type="EMBL" id="AVM48871.1"/>
    </source>
</evidence>
<dbReference type="InterPro" id="IPR008966">
    <property type="entry name" value="Adhesion_dom_sf"/>
</dbReference>
<keyword evidence="3" id="KW-0964">Secreted</keyword>
<evidence type="ECO:0000256" key="1">
    <source>
        <dbReference type="ARBA" id="ARBA00004168"/>
    </source>
</evidence>
<feature type="transmembrane region" description="Helical" evidence="7">
    <location>
        <begin position="449"/>
        <end position="468"/>
    </location>
</feature>
<gene>
    <name evidence="11" type="ORF">C5Q96_08385</name>
</gene>
<evidence type="ECO:0000256" key="4">
    <source>
        <dbReference type="ARBA" id="ARBA00022729"/>
    </source>
</evidence>
<dbReference type="KEGG" id="mdv:C5Q96_08385"/>
<evidence type="ECO:0000256" key="7">
    <source>
        <dbReference type="SAM" id="Phobius"/>
    </source>
</evidence>
<evidence type="ECO:0000256" key="2">
    <source>
        <dbReference type="ARBA" id="ARBA00022512"/>
    </source>
</evidence>
<protein>
    <recommendedName>
        <fullName evidence="13">Gram-positive cocci surface proteins LPxTG domain-containing protein</fullName>
    </recommendedName>
</protein>
<evidence type="ECO:0000259" key="9">
    <source>
        <dbReference type="Pfam" id="PF05738"/>
    </source>
</evidence>
<dbReference type="Proteomes" id="UP000237883">
    <property type="component" value="Chromosome"/>
</dbReference>
<dbReference type="Gene3D" id="2.60.40.1140">
    <property type="entry name" value="Collagen-binding surface protein Cna, B-type domain"/>
    <property type="match status" value="1"/>
</dbReference>
<evidence type="ECO:0000256" key="5">
    <source>
        <dbReference type="ARBA" id="ARBA00023088"/>
    </source>
</evidence>
<evidence type="ECO:0008006" key="13">
    <source>
        <dbReference type="Google" id="ProtNLM"/>
    </source>
</evidence>
<evidence type="ECO:0000259" key="10">
    <source>
        <dbReference type="Pfam" id="PF17961"/>
    </source>
</evidence>
<dbReference type="Pfam" id="PF05738">
    <property type="entry name" value="Cna_B"/>
    <property type="match status" value="1"/>
</dbReference>
<feature type="transmembrane region" description="Helical" evidence="7">
    <location>
        <begin position="7"/>
        <end position="25"/>
    </location>
</feature>
<dbReference type="SUPFAM" id="SSF49478">
    <property type="entry name" value="Cna protein B-type domain"/>
    <property type="match status" value="1"/>
</dbReference>
<keyword evidence="4" id="KW-0732">Signal</keyword>
<dbReference type="OrthoDB" id="2085385at2"/>
<dbReference type="CDD" id="cd00222">
    <property type="entry name" value="CollagenBindB"/>
    <property type="match status" value="1"/>
</dbReference>
<feature type="domain" description="SDR-like Ig" evidence="10">
    <location>
        <begin position="64"/>
        <end position="161"/>
    </location>
</feature>
<comment type="subcellular location">
    <subcellularLocation>
        <location evidence="1">Secreted</location>
        <location evidence="1">Cell wall</location>
        <topology evidence="1">Peptidoglycan-anchor</topology>
    </subcellularLocation>
</comment>
<dbReference type="GeneID" id="78392278"/>
<dbReference type="AlphaFoldDB" id="A0A2S0L6F8"/>
<keyword evidence="2" id="KW-0134">Cell wall</keyword>
<dbReference type="Gene3D" id="2.60.40.1280">
    <property type="match status" value="1"/>
</dbReference>
<dbReference type="GO" id="GO:0005518">
    <property type="term" value="F:collagen binding"/>
    <property type="evidence" value="ECO:0007669"/>
    <property type="project" value="InterPro"/>
</dbReference>
<dbReference type="InterPro" id="IPR041171">
    <property type="entry name" value="SDR_Ig"/>
</dbReference>
<dbReference type="Pfam" id="PF05737">
    <property type="entry name" value="Collagen_bind"/>
    <property type="match status" value="1"/>
</dbReference>
<evidence type="ECO:0000259" key="8">
    <source>
        <dbReference type="Pfam" id="PF05737"/>
    </source>
</evidence>
<keyword evidence="5" id="KW-0572">Peptidoglycan-anchor</keyword>
<feature type="domain" description="CNA-B" evidence="9">
    <location>
        <begin position="340"/>
        <end position="423"/>
    </location>
</feature>
<keyword evidence="7" id="KW-0472">Membrane</keyword>
<evidence type="ECO:0000313" key="12">
    <source>
        <dbReference type="Proteomes" id="UP000237883"/>
    </source>
</evidence>
<dbReference type="RefSeq" id="WP_106057925.1">
    <property type="nucleotide sequence ID" value="NZ_CP027228.1"/>
</dbReference>
<feature type="region of interest" description="Disordered" evidence="6">
    <location>
        <begin position="419"/>
        <end position="443"/>
    </location>
</feature>
<proteinExistence type="predicted"/>
<dbReference type="GO" id="GO:0007155">
    <property type="term" value="P:cell adhesion"/>
    <property type="evidence" value="ECO:0007669"/>
    <property type="project" value="InterPro"/>
</dbReference>
<organism evidence="11 12">
    <name type="scientific">Mogibacterium diversum</name>
    <dbReference type="NCBI Taxonomy" id="114527"/>
    <lineage>
        <taxon>Bacteria</taxon>
        <taxon>Bacillati</taxon>
        <taxon>Bacillota</taxon>
        <taxon>Clostridia</taxon>
        <taxon>Peptostreptococcales</taxon>
        <taxon>Anaerovoracaceae</taxon>
        <taxon>Mogibacterium</taxon>
    </lineage>
</organism>